<dbReference type="GeneID" id="59348230"/>
<keyword evidence="2" id="KW-1185">Reference proteome</keyword>
<name>A0A8H6SD59_9AGAR</name>
<comment type="caution">
    <text evidence="1">The sequence shown here is derived from an EMBL/GenBank/DDBJ whole genome shotgun (WGS) entry which is preliminary data.</text>
</comment>
<evidence type="ECO:0000313" key="1">
    <source>
        <dbReference type="EMBL" id="KAF7296767.1"/>
    </source>
</evidence>
<dbReference type="AlphaFoldDB" id="A0A8H6SD59"/>
<reference evidence="1" key="1">
    <citation type="submission" date="2020-05" db="EMBL/GenBank/DDBJ databases">
        <title>Mycena genomes resolve the evolution of fungal bioluminescence.</title>
        <authorList>
            <person name="Tsai I.J."/>
        </authorList>
    </citation>
    <scope>NUCLEOTIDE SEQUENCE</scope>
    <source>
        <strain evidence="1">171206Taipei</strain>
    </source>
</reference>
<accession>A0A8H6SD59</accession>
<proteinExistence type="predicted"/>
<organism evidence="1 2">
    <name type="scientific">Mycena indigotica</name>
    <dbReference type="NCBI Taxonomy" id="2126181"/>
    <lineage>
        <taxon>Eukaryota</taxon>
        <taxon>Fungi</taxon>
        <taxon>Dikarya</taxon>
        <taxon>Basidiomycota</taxon>
        <taxon>Agaricomycotina</taxon>
        <taxon>Agaricomycetes</taxon>
        <taxon>Agaricomycetidae</taxon>
        <taxon>Agaricales</taxon>
        <taxon>Marasmiineae</taxon>
        <taxon>Mycenaceae</taxon>
        <taxon>Mycena</taxon>
    </lineage>
</organism>
<protein>
    <submittedName>
        <fullName evidence="1">F-box domain-containing protein</fullName>
    </submittedName>
</protein>
<gene>
    <name evidence="1" type="ORF">MIND_00907400</name>
</gene>
<dbReference type="RefSeq" id="XP_037217126.1">
    <property type="nucleotide sequence ID" value="XM_037365714.1"/>
</dbReference>
<dbReference type="OrthoDB" id="3266451at2759"/>
<sequence>MSCPDSFFSSTLHKAAAATAIPLAFLRSNTYPVLPGALRDPLNSFQNDLKHYDDDIKAVRTILARLTQEREALALVTAPWAAVFAPIRKLPNELLLLILHNAVGDNDTEGIYDDGTCSRSMAVLSHTAWRGLGAVCRHWLDVIKSTPSIWANVNVIGLDYMSDFHAEKVLRRAMARTKGMPLRISLAMPQRLEDTTAVLVQQAERWKVLTLWAGYDELKELIQHIPGRLLVLESLDVRLLSRKYGSDSNPWEDEKWTLFEEAPALRHLTFPDFPPCVPWSQLVNVHMVCTRFVYNNLAFLKNCAPHCCVKISGVRESSVVPKVFPWQTAPPPPMPPVQADIAGLHLSMMGDRRPGIPGVLGPMLGFLDLPRLKSLTLERSNTGNSSNVLWDTNAFAAFARRSPHVTALHLRNMSIDVPQLCEALRLMPLIEMLDIALPLHYESLIVKEVLRSIGEAEKGLVPWLTRFAWEATQHFPVPLLAELASARARKNTEDGRRDAKTGHAFVLRVDFDYLSSWDTPKRDEVKNLSRLVAPSVANHGLQLTTTGLY</sequence>
<evidence type="ECO:0000313" key="2">
    <source>
        <dbReference type="Proteomes" id="UP000636479"/>
    </source>
</evidence>
<dbReference type="Proteomes" id="UP000636479">
    <property type="component" value="Unassembled WGS sequence"/>
</dbReference>
<dbReference type="EMBL" id="JACAZF010000008">
    <property type="protein sequence ID" value="KAF7296767.1"/>
    <property type="molecule type" value="Genomic_DNA"/>
</dbReference>